<evidence type="ECO:0000256" key="3">
    <source>
        <dbReference type="ARBA" id="ARBA00022801"/>
    </source>
</evidence>
<dbReference type="AlphaFoldDB" id="A9DV67"/>
<evidence type="ECO:0000256" key="5">
    <source>
        <dbReference type="ARBA" id="ARBA00023204"/>
    </source>
</evidence>
<keyword evidence="3 7" id="KW-0378">Hydrolase</keyword>
<dbReference type="GO" id="GO:0009432">
    <property type="term" value="P:SOS response"/>
    <property type="evidence" value="ECO:0007669"/>
    <property type="project" value="UniProtKB-KW"/>
</dbReference>
<keyword evidence="6" id="KW-0742">SOS response</keyword>
<keyword evidence="10" id="KW-1185">Reference proteome</keyword>
<evidence type="ECO:0000259" key="8">
    <source>
        <dbReference type="Pfam" id="PF00717"/>
    </source>
</evidence>
<dbReference type="InterPro" id="IPR036286">
    <property type="entry name" value="LexA/Signal_pep-like_sf"/>
</dbReference>
<dbReference type="EMBL" id="ABIB01000004">
    <property type="protein sequence ID" value="EDP96381.1"/>
    <property type="molecule type" value="Genomic_DNA"/>
</dbReference>
<keyword evidence="4 7" id="KW-0068">Autocatalytic cleavage</keyword>
<accession>A9DV67</accession>
<protein>
    <submittedName>
        <fullName evidence="9">Putative UmuD/RumA DNA repair protein</fullName>
    </submittedName>
</protein>
<dbReference type="MEROPS" id="S24.003"/>
<evidence type="ECO:0000313" key="10">
    <source>
        <dbReference type="Proteomes" id="UP000002945"/>
    </source>
</evidence>
<dbReference type="eggNOG" id="COG1974">
    <property type="taxonomic scope" value="Bacteria"/>
</dbReference>
<keyword evidence="5" id="KW-0234">DNA repair</keyword>
<dbReference type="CDD" id="cd06529">
    <property type="entry name" value="S24_LexA-like"/>
    <property type="match status" value="1"/>
</dbReference>
<evidence type="ECO:0000313" key="9">
    <source>
        <dbReference type="EMBL" id="EDP96381.1"/>
    </source>
</evidence>
<proteinExistence type="inferred from homology"/>
<dbReference type="GO" id="GO:0016787">
    <property type="term" value="F:hydrolase activity"/>
    <property type="evidence" value="ECO:0007669"/>
    <property type="project" value="UniProtKB-KW"/>
</dbReference>
<sequence>MTKKRENDKVLTFYKGELGNTELEFVASGISAGFPSPADDFRNDRINLSDELINDPNTTYYARVNGESMIDAGLDHDDLLVIDKSITPKDGKIAVCCVDGEFTVKRLKITDECVYLMPANDNYKPIKVTKDKQLLIWGIVTYVIKKV</sequence>
<evidence type="ECO:0000256" key="4">
    <source>
        <dbReference type="ARBA" id="ARBA00022813"/>
    </source>
</evidence>
<keyword evidence="2" id="KW-0227">DNA damage</keyword>
<dbReference type="HOGENOM" id="CLU_066192_0_0_10"/>
<dbReference type="InterPro" id="IPR015927">
    <property type="entry name" value="Peptidase_S24_S26A/B/C"/>
</dbReference>
<comment type="caution">
    <text evidence="9">The sequence shown here is derived from an EMBL/GenBank/DDBJ whole genome shotgun (WGS) entry which is preliminary data.</text>
</comment>
<name>A9DV67_9FLAO</name>
<evidence type="ECO:0000256" key="2">
    <source>
        <dbReference type="ARBA" id="ARBA00022763"/>
    </source>
</evidence>
<dbReference type="STRING" id="391587.KAOT1_03192"/>
<dbReference type="SUPFAM" id="SSF51306">
    <property type="entry name" value="LexA/Signal peptidase"/>
    <property type="match status" value="1"/>
</dbReference>
<organism evidence="9 10">
    <name type="scientific">Kordia algicida OT-1</name>
    <dbReference type="NCBI Taxonomy" id="391587"/>
    <lineage>
        <taxon>Bacteria</taxon>
        <taxon>Pseudomonadati</taxon>
        <taxon>Bacteroidota</taxon>
        <taxon>Flavobacteriia</taxon>
        <taxon>Flavobacteriales</taxon>
        <taxon>Flavobacteriaceae</taxon>
        <taxon>Kordia</taxon>
    </lineage>
</organism>
<evidence type="ECO:0000256" key="1">
    <source>
        <dbReference type="ARBA" id="ARBA00007484"/>
    </source>
</evidence>
<comment type="similarity">
    <text evidence="1 7">Belongs to the peptidase S24 family.</text>
</comment>
<dbReference type="GO" id="GO:0006355">
    <property type="term" value="P:regulation of DNA-templated transcription"/>
    <property type="evidence" value="ECO:0007669"/>
    <property type="project" value="InterPro"/>
</dbReference>
<dbReference type="PRINTS" id="PR00726">
    <property type="entry name" value="LEXASERPTASE"/>
</dbReference>
<dbReference type="OrthoDB" id="9787787at2"/>
<dbReference type="GO" id="GO:0003677">
    <property type="term" value="F:DNA binding"/>
    <property type="evidence" value="ECO:0007669"/>
    <property type="project" value="InterPro"/>
</dbReference>
<evidence type="ECO:0000256" key="7">
    <source>
        <dbReference type="RuleBase" id="RU003991"/>
    </source>
</evidence>
<dbReference type="InterPro" id="IPR039418">
    <property type="entry name" value="LexA-like"/>
</dbReference>
<dbReference type="GO" id="GO:0006281">
    <property type="term" value="P:DNA repair"/>
    <property type="evidence" value="ECO:0007669"/>
    <property type="project" value="UniProtKB-KW"/>
</dbReference>
<gene>
    <name evidence="9" type="ORF">KAOT1_03192</name>
</gene>
<dbReference type="PANTHER" id="PTHR33516:SF2">
    <property type="entry name" value="LEXA REPRESSOR-RELATED"/>
    <property type="match status" value="1"/>
</dbReference>
<evidence type="ECO:0000256" key="6">
    <source>
        <dbReference type="ARBA" id="ARBA00023236"/>
    </source>
</evidence>
<dbReference type="RefSeq" id="WP_007093211.1">
    <property type="nucleotide sequence ID" value="NZ_CP142125.1"/>
</dbReference>
<dbReference type="Proteomes" id="UP000002945">
    <property type="component" value="Unassembled WGS sequence"/>
</dbReference>
<dbReference type="InterPro" id="IPR006197">
    <property type="entry name" value="Peptidase_S24_LexA"/>
</dbReference>
<dbReference type="NCBIfam" id="NF007621">
    <property type="entry name" value="PRK10276.1"/>
    <property type="match status" value="1"/>
</dbReference>
<dbReference type="Pfam" id="PF00717">
    <property type="entry name" value="Peptidase_S24"/>
    <property type="match status" value="1"/>
</dbReference>
<dbReference type="PANTHER" id="PTHR33516">
    <property type="entry name" value="LEXA REPRESSOR"/>
    <property type="match status" value="1"/>
</dbReference>
<feature type="domain" description="Peptidase S24/S26A/S26B/S26C" evidence="8">
    <location>
        <begin position="28"/>
        <end position="140"/>
    </location>
</feature>
<reference evidence="9 10" key="1">
    <citation type="journal article" date="2011" name="J. Bacteriol.">
        <title>Genome sequence of the algicidal bacterium Kordia algicida OT-1.</title>
        <authorList>
            <person name="Lee H.S."/>
            <person name="Kang S.G."/>
            <person name="Kwon K.K."/>
            <person name="Lee J.H."/>
            <person name="Kim S.J."/>
        </authorList>
    </citation>
    <scope>NUCLEOTIDE SEQUENCE [LARGE SCALE GENOMIC DNA]</scope>
    <source>
        <strain evidence="9 10">OT-1</strain>
    </source>
</reference>
<dbReference type="Gene3D" id="2.10.109.10">
    <property type="entry name" value="Umud Fragment, subunit A"/>
    <property type="match status" value="1"/>
</dbReference>
<dbReference type="InterPro" id="IPR050077">
    <property type="entry name" value="LexA_repressor"/>
</dbReference>